<sequence length="213" mass="23516">MIKGAIFDVDGTLLDTMPIWTNSGANYLASLGIEAEEGLGNKLFAMTVDMGAVYLKETYGLTQSCREIAKGINGIVEGHYFADAGFKPGARELLERMKAAEIPMAIATSTEKYCIEAAFERLGYKDYFDIILTCGEVGASKSNPKIFFEAIAELGTPIEDTWLFEDGLYSIKTAKAEGFKIVGVYDKVSEADQEEIKWYADVYVRDLTEFTLV</sequence>
<keyword evidence="2" id="KW-1185">Reference proteome</keyword>
<dbReference type="Gene3D" id="3.40.50.1000">
    <property type="entry name" value="HAD superfamily/HAD-like"/>
    <property type="match status" value="1"/>
</dbReference>
<dbReference type="InterPro" id="IPR023198">
    <property type="entry name" value="PGP-like_dom2"/>
</dbReference>
<dbReference type="STRING" id="1776384.GCA_900086585_01078"/>
<dbReference type="OrthoDB" id="9797743at2"/>
<gene>
    <name evidence="1" type="ORF">DW099_12535</name>
</gene>
<protein>
    <submittedName>
        <fullName evidence="1">HAD family phosphatase</fullName>
    </submittedName>
</protein>
<organism evidence="1 2">
    <name type="scientific">Emergencia timonensis</name>
    <dbReference type="NCBI Taxonomy" id="1776384"/>
    <lineage>
        <taxon>Bacteria</taxon>
        <taxon>Bacillati</taxon>
        <taxon>Bacillota</taxon>
        <taxon>Clostridia</taxon>
        <taxon>Peptostreptococcales</taxon>
        <taxon>Anaerovoracaceae</taxon>
        <taxon>Emergencia</taxon>
    </lineage>
</organism>
<dbReference type="RefSeq" id="WP_118335914.1">
    <property type="nucleotide sequence ID" value="NZ_AP025567.1"/>
</dbReference>
<dbReference type="PANTHER" id="PTHR18901">
    <property type="entry name" value="2-DEOXYGLUCOSE-6-PHOSPHATE PHOSPHATASE 2"/>
    <property type="match status" value="1"/>
</dbReference>
<dbReference type="InterPro" id="IPR023214">
    <property type="entry name" value="HAD_sf"/>
</dbReference>
<dbReference type="PANTHER" id="PTHR18901:SF38">
    <property type="entry name" value="PSEUDOURIDINE-5'-PHOSPHATASE"/>
    <property type="match status" value="1"/>
</dbReference>
<dbReference type="SFLD" id="SFLDS00003">
    <property type="entry name" value="Haloacid_Dehalogenase"/>
    <property type="match status" value="1"/>
</dbReference>
<dbReference type="SFLD" id="SFLDG01129">
    <property type="entry name" value="C1.5:_HAD__Beta-PGM__Phosphata"/>
    <property type="match status" value="1"/>
</dbReference>
<proteinExistence type="predicted"/>
<dbReference type="Proteomes" id="UP000284841">
    <property type="component" value="Unassembled WGS sequence"/>
</dbReference>
<dbReference type="Pfam" id="PF13419">
    <property type="entry name" value="HAD_2"/>
    <property type="match status" value="1"/>
</dbReference>
<dbReference type="InterPro" id="IPR036412">
    <property type="entry name" value="HAD-like_sf"/>
</dbReference>
<dbReference type="Gene3D" id="1.10.150.240">
    <property type="entry name" value="Putative phosphatase, domain 2"/>
    <property type="match status" value="1"/>
</dbReference>
<dbReference type="SUPFAM" id="SSF56784">
    <property type="entry name" value="HAD-like"/>
    <property type="match status" value="1"/>
</dbReference>
<dbReference type="GO" id="GO:0016791">
    <property type="term" value="F:phosphatase activity"/>
    <property type="evidence" value="ECO:0007669"/>
    <property type="project" value="TreeGrafter"/>
</dbReference>
<dbReference type="EMBL" id="QRMS01000003">
    <property type="protein sequence ID" value="RHJ87515.1"/>
    <property type="molecule type" value="Genomic_DNA"/>
</dbReference>
<reference evidence="1 2" key="1">
    <citation type="submission" date="2018-08" db="EMBL/GenBank/DDBJ databases">
        <title>A genome reference for cultivated species of the human gut microbiota.</title>
        <authorList>
            <person name="Zou Y."/>
            <person name="Xue W."/>
            <person name="Luo G."/>
        </authorList>
    </citation>
    <scope>NUCLEOTIDE SEQUENCE [LARGE SCALE GENOMIC DNA]</scope>
    <source>
        <strain evidence="1 2">AM07-24</strain>
    </source>
</reference>
<dbReference type="PRINTS" id="PR00413">
    <property type="entry name" value="HADHALOGNASE"/>
</dbReference>
<evidence type="ECO:0000313" key="2">
    <source>
        <dbReference type="Proteomes" id="UP000284841"/>
    </source>
</evidence>
<comment type="caution">
    <text evidence="1">The sequence shown here is derived from an EMBL/GenBank/DDBJ whole genome shotgun (WGS) entry which is preliminary data.</text>
</comment>
<dbReference type="AlphaFoldDB" id="A0A415E1J2"/>
<evidence type="ECO:0000313" key="1">
    <source>
        <dbReference type="EMBL" id="RHJ87515.1"/>
    </source>
</evidence>
<dbReference type="InterPro" id="IPR006439">
    <property type="entry name" value="HAD-SF_hydro_IA"/>
</dbReference>
<dbReference type="InterPro" id="IPR041492">
    <property type="entry name" value="HAD_2"/>
</dbReference>
<name>A0A415E1J2_9FIRM</name>
<accession>A0A415E1J2</accession>